<reference evidence="3" key="1">
    <citation type="submission" date="2020-10" db="EMBL/GenBank/DDBJ databases">
        <authorList>
            <person name="Gilroy R."/>
        </authorList>
    </citation>
    <scope>NUCLEOTIDE SEQUENCE</scope>
    <source>
        <strain evidence="3">17213</strain>
    </source>
</reference>
<dbReference type="Gene3D" id="3.30.70.1070">
    <property type="entry name" value="Sporulation related repeat"/>
    <property type="match status" value="1"/>
</dbReference>
<feature type="domain" description="SPOR" evidence="2">
    <location>
        <begin position="182"/>
        <end position="261"/>
    </location>
</feature>
<dbReference type="AlphaFoldDB" id="A0A9D9DDM5"/>
<evidence type="ECO:0000313" key="4">
    <source>
        <dbReference type="Proteomes" id="UP000823631"/>
    </source>
</evidence>
<dbReference type="EMBL" id="JADINH010000181">
    <property type="protein sequence ID" value="MBO8416538.1"/>
    <property type="molecule type" value="Genomic_DNA"/>
</dbReference>
<accession>A0A9D9DDM5</accession>
<dbReference type="InterPro" id="IPR036680">
    <property type="entry name" value="SPOR-like_sf"/>
</dbReference>
<dbReference type="GO" id="GO:0032153">
    <property type="term" value="C:cell division site"/>
    <property type="evidence" value="ECO:0007669"/>
    <property type="project" value="TreeGrafter"/>
</dbReference>
<dbReference type="SUPFAM" id="SSF110997">
    <property type="entry name" value="Sporulation related repeat"/>
    <property type="match status" value="1"/>
</dbReference>
<organism evidence="3 4">
    <name type="scientific">Candidatus Avisuccinivibrio stercorigallinarum</name>
    <dbReference type="NCBI Taxonomy" id="2840704"/>
    <lineage>
        <taxon>Bacteria</taxon>
        <taxon>Pseudomonadati</taxon>
        <taxon>Pseudomonadota</taxon>
        <taxon>Gammaproteobacteria</taxon>
        <taxon>Aeromonadales</taxon>
        <taxon>Succinivibrionaceae</taxon>
        <taxon>Succinivibrionaceae incertae sedis</taxon>
        <taxon>Candidatus Avisuccinivibrio</taxon>
    </lineage>
</organism>
<feature type="compositionally biased region" description="Low complexity" evidence="1">
    <location>
        <begin position="142"/>
        <end position="166"/>
    </location>
</feature>
<proteinExistence type="predicted"/>
<dbReference type="PROSITE" id="PS51724">
    <property type="entry name" value="SPOR"/>
    <property type="match status" value="1"/>
</dbReference>
<dbReference type="PANTHER" id="PTHR38687">
    <property type="entry name" value="CELL DIVISION PROTEIN DEDD-RELATED"/>
    <property type="match status" value="1"/>
</dbReference>
<dbReference type="Proteomes" id="UP000823631">
    <property type="component" value="Unassembled WGS sequence"/>
</dbReference>
<evidence type="ECO:0000259" key="2">
    <source>
        <dbReference type="PROSITE" id="PS51724"/>
    </source>
</evidence>
<feature type="compositionally biased region" description="Low complexity" evidence="1">
    <location>
        <begin position="113"/>
        <end position="129"/>
    </location>
</feature>
<protein>
    <submittedName>
        <fullName evidence="3">SPOR domain-containing protein</fullName>
    </submittedName>
</protein>
<dbReference type="GO" id="GO:0042834">
    <property type="term" value="F:peptidoglycan binding"/>
    <property type="evidence" value="ECO:0007669"/>
    <property type="project" value="InterPro"/>
</dbReference>
<reference evidence="3" key="2">
    <citation type="journal article" date="2021" name="PeerJ">
        <title>Extensive microbial diversity within the chicken gut microbiome revealed by metagenomics and culture.</title>
        <authorList>
            <person name="Gilroy R."/>
            <person name="Ravi A."/>
            <person name="Getino M."/>
            <person name="Pursley I."/>
            <person name="Horton D.L."/>
            <person name="Alikhan N.F."/>
            <person name="Baker D."/>
            <person name="Gharbi K."/>
            <person name="Hall N."/>
            <person name="Watson M."/>
            <person name="Adriaenssens E.M."/>
            <person name="Foster-Nyarko E."/>
            <person name="Jarju S."/>
            <person name="Secka A."/>
            <person name="Antonio M."/>
            <person name="Oren A."/>
            <person name="Chaudhuri R.R."/>
            <person name="La Ragione R."/>
            <person name="Hildebrand F."/>
            <person name="Pallen M.J."/>
        </authorList>
    </citation>
    <scope>NUCLEOTIDE SEQUENCE</scope>
    <source>
        <strain evidence="3">17213</strain>
    </source>
</reference>
<dbReference type="GO" id="GO:0030428">
    <property type="term" value="C:cell septum"/>
    <property type="evidence" value="ECO:0007669"/>
    <property type="project" value="TreeGrafter"/>
</dbReference>
<feature type="region of interest" description="Disordered" evidence="1">
    <location>
        <begin position="74"/>
        <end position="171"/>
    </location>
</feature>
<evidence type="ECO:0000256" key="1">
    <source>
        <dbReference type="SAM" id="MobiDB-lite"/>
    </source>
</evidence>
<dbReference type="InterPro" id="IPR052521">
    <property type="entry name" value="Cell_div_SPOR-domain"/>
</dbReference>
<dbReference type="PANTHER" id="PTHR38687:SF1">
    <property type="entry name" value="CELL DIVISION PROTEIN DEDD"/>
    <property type="match status" value="1"/>
</dbReference>
<sequence>MSVSKKLRNRIVGGLIIFSLLLLVLPALMEKPEAPEHSANEDIIAVDENGALTDSNGNLLSAVETDYATLLAPEDDMPKSEPQVDNGPLPSVQPSPQSNLNDNVPGGTEILTAQKPQQPAPAAQAQNKPAPAPSSGTEILRAPAKQGAAVSSAAAKPQAQPPVEAARPAPSKGSEILKAAAGTPSGAYTIQVGVFSQTANAENVVRKLKAGSIPAYTEKVTINGKNMVRVYAGSADSREALQQTLKSVETLTGAKGKIVKSK</sequence>
<evidence type="ECO:0000313" key="3">
    <source>
        <dbReference type="EMBL" id="MBO8416538.1"/>
    </source>
</evidence>
<feature type="compositionally biased region" description="Polar residues" evidence="1">
    <location>
        <begin position="92"/>
        <end position="102"/>
    </location>
</feature>
<dbReference type="Pfam" id="PF05036">
    <property type="entry name" value="SPOR"/>
    <property type="match status" value="1"/>
</dbReference>
<gene>
    <name evidence="3" type="ORF">IAB19_09175</name>
</gene>
<dbReference type="InterPro" id="IPR007730">
    <property type="entry name" value="SPOR-like_dom"/>
</dbReference>
<name>A0A9D9DDM5_9GAMM</name>
<dbReference type="GO" id="GO:0032506">
    <property type="term" value="P:cytokinetic process"/>
    <property type="evidence" value="ECO:0007669"/>
    <property type="project" value="TreeGrafter"/>
</dbReference>
<comment type="caution">
    <text evidence="3">The sequence shown here is derived from an EMBL/GenBank/DDBJ whole genome shotgun (WGS) entry which is preliminary data.</text>
</comment>